<dbReference type="GO" id="GO:0015074">
    <property type="term" value="P:DNA integration"/>
    <property type="evidence" value="ECO:0007669"/>
    <property type="project" value="InterPro"/>
</dbReference>
<dbReference type="PANTHER" id="PTHR35046:SF26">
    <property type="entry name" value="RNA-DIRECTED DNA POLYMERASE"/>
    <property type="match status" value="1"/>
</dbReference>
<dbReference type="InterPro" id="IPR001584">
    <property type="entry name" value="Integrase_cat-core"/>
</dbReference>
<dbReference type="EMBL" id="JACGWJ010000006">
    <property type="protein sequence ID" value="KAL0413452.1"/>
    <property type="molecule type" value="Genomic_DNA"/>
</dbReference>
<gene>
    <name evidence="2" type="ORF">Sradi_1546900</name>
</gene>
<dbReference type="PROSITE" id="PS50994">
    <property type="entry name" value="INTEGRASE"/>
    <property type="match status" value="1"/>
</dbReference>
<reference evidence="2" key="2">
    <citation type="journal article" date="2024" name="Plant">
        <title>Genomic evolution and insights into agronomic trait innovations of Sesamum species.</title>
        <authorList>
            <person name="Miao H."/>
            <person name="Wang L."/>
            <person name="Qu L."/>
            <person name="Liu H."/>
            <person name="Sun Y."/>
            <person name="Le M."/>
            <person name="Wang Q."/>
            <person name="Wei S."/>
            <person name="Zheng Y."/>
            <person name="Lin W."/>
            <person name="Duan Y."/>
            <person name="Cao H."/>
            <person name="Xiong S."/>
            <person name="Wang X."/>
            <person name="Wei L."/>
            <person name="Li C."/>
            <person name="Ma Q."/>
            <person name="Ju M."/>
            <person name="Zhao R."/>
            <person name="Li G."/>
            <person name="Mu C."/>
            <person name="Tian Q."/>
            <person name="Mei H."/>
            <person name="Zhang T."/>
            <person name="Gao T."/>
            <person name="Zhang H."/>
        </authorList>
    </citation>
    <scope>NUCLEOTIDE SEQUENCE</scope>
    <source>
        <strain evidence="2">G02</strain>
    </source>
</reference>
<protein>
    <recommendedName>
        <fullName evidence="1">Integrase catalytic domain-containing protein</fullName>
    </recommendedName>
</protein>
<dbReference type="SUPFAM" id="SSF53098">
    <property type="entry name" value="Ribonuclease H-like"/>
    <property type="match status" value="1"/>
</dbReference>
<dbReference type="AlphaFoldDB" id="A0AAW2U9T3"/>
<evidence type="ECO:0000313" key="2">
    <source>
        <dbReference type="EMBL" id="KAL0413452.1"/>
    </source>
</evidence>
<dbReference type="InterPro" id="IPR036397">
    <property type="entry name" value="RNaseH_sf"/>
</dbReference>
<dbReference type="InterPro" id="IPR012337">
    <property type="entry name" value="RNaseH-like_sf"/>
</dbReference>
<accession>A0AAW2U9T3</accession>
<proteinExistence type="predicted"/>
<dbReference type="GO" id="GO:0003676">
    <property type="term" value="F:nucleic acid binding"/>
    <property type="evidence" value="ECO:0007669"/>
    <property type="project" value="InterPro"/>
</dbReference>
<reference evidence="2" key="1">
    <citation type="submission" date="2020-06" db="EMBL/GenBank/DDBJ databases">
        <authorList>
            <person name="Li T."/>
            <person name="Hu X."/>
            <person name="Zhang T."/>
            <person name="Song X."/>
            <person name="Zhang H."/>
            <person name="Dai N."/>
            <person name="Sheng W."/>
            <person name="Hou X."/>
            <person name="Wei L."/>
        </authorList>
    </citation>
    <scope>NUCLEOTIDE SEQUENCE</scope>
    <source>
        <strain evidence="2">G02</strain>
        <tissue evidence="2">Leaf</tissue>
    </source>
</reference>
<dbReference type="PANTHER" id="PTHR35046">
    <property type="entry name" value="ZINC KNUCKLE (CCHC-TYPE) FAMILY PROTEIN"/>
    <property type="match status" value="1"/>
</dbReference>
<sequence length="127" mass="14060">MLQPLPIPHRVWEDISMDFITHLPASAGKTIIWVVVDRLSKSAHFVGLPSKVFAASLVIVFSTEIYRLHGMSKSTVSDCDKLFLSHSWQELFKLSGTMLAFSSIPPAERRANRSLKSGVGDVSALFC</sequence>
<organism evidence="2">
    <name type="scientific">Sesamum radiatum</name>
    <name type="common">Black benniseed</name>
    <dbReference type="NCBI Taxonomy" id="300843"/>
    <lineage>
        <taxon>Eukaryota</taxon>
        <taxon>Viridiplantae</taxon>
        <taxon>Streptophyta</taxon>
        <taxon>Embryophyta</taxon>
        <taxon>Tracheophyta</taxon>
        <taxon>Spermatophyta</taxon>
        <taxon>Magnoliopsida</taxon>
        <taxon>eudicotyledons</taxon>
        <taxon>Gunneridae</taxon>
        <taxon>Pentapetalae</taxon>
        <taxon>asterids</taxon>
        <taxon>lamiids</taxon>
        <taxon>Lamiales</taxon>
        <taxon>Pedaliaceae</taxon>
        <taxon>Sesamum</taxon>
    </lineage>
</organism>
<evidence type="ECO:0000259" key="1">
    <source>
        <dbReference type="PROSITE" id="PS50994"/>
    </source>
</evidence>
<feature type="domain" description="Integrase catalytic" evidence="1">
    <location>
        <begin position="2"/>
        <end position="127"/>
    </location>
</feature>
<name>A0AAW2U9T3_SESRA</name>
<comment type="caution">
    <text evidence="2">The sequence shown here is derived from an EMBL/GenBank/DDBJ whole genome shotgun (WGS) entry which is preliminary data.</text>
</comment>
<dbReference type="Gene3D" id="3.30.420.10">
    <property type="entry name" value="Ribonuclease H-like superfamily/Ribonuclease H"/>
    <property type="match status" value="1"/>
</dbReference>